<proteinExistence type="predicted"/>
<evidence type="ECO:0000313" key="3">
    <source>
        <dbReference type="Proteomes" id="UP000799770"/>
    </source>
</evidence>
<name>A0A6A5YZM4_9PLEO</name>
<reference evidence="2" key="1">
    <citation type="journal article" date="2020" name="Stud. Mycol.">
        <title>101 Dothideomycetes genomes: a test case for predicting lifestyles and emergence of pathogens.</title>
        <authorList>
            <person name="Haridas S."/>
            <person name="Albert R."/>
            <person name="Binder M."/>
            <person name="Bloem J."/>
            <person name="Labutti K."/>
            <person name="Salamov A."/>
            <person name="Andreopoulos B."/>
            <person name="Baker S."/>
            <person name="Barry K."/>
            <person name="Bills G."/>
            <person name="Bluhm B."/>
            <person name="Cannon C."/>
            <person name="Castanera R."/>
            <person name="Culley D."/>
            <person name="Daum C."/>
            <person name="Ezra D."/>
            <person name="Gonzalez J."/>
            <person name="Henrissat B."/>
            <person name="Kuo A."/>
            <person name="Liang C."/>
            <person name="Lipzen A."/>
            <person name="Lutzoni F."/>
            <person name="Magnuson J."/>
            <person name="Mondo S."/>
            <person name="Nolan M."/>
            <person name="Ohm R."/>
            <person name="Pangilinan J."/>
            <person name="Park H.-J."/>
            <person name="Ramirez L."/>
            <person name="Alfaro M."/>
            <person name="Sun H."/>
            <person name="Tritt A."/>
            <person name="Yoshinaga Y."/>
            <person name="Zwiers L.-H."/>
            <person name="Turgeon B."/>
            <person name="Goodwin S."/>
            <person name="Spatafora J."/>
            <person name="Crous P."/>
            <person name="Grigoriev I."/>
        </authorList>
    </citation>
    <scope>NUCLEOTIDE SEQUENCE</scope>
    <source>
        <strain evidence="2">CBS 627.86</strain>
    </source>
</reference>
<dbReference type="Proteomes" id="UP000799770">
    <property type="component" value="Unassembled WGS sequence"/>
</dbReference>
<dbReference type="OrthoDB" id="3933435at2759"/>
<feature type="region of interest" description="Disordered" evidence="1">
    <location>
        <begin position="141"/>
        <end position="160"/>
    </location>
</feature>
<evidence type="ECO:0000256" key="1">
    <source>
        <dbReference type="SAM" id="MobiDB-lite"/>
    </source>
</evidence>
<protein>
    <submittedName>
        <fullName evidence="2">Uncharacterized protein</fullName>
    </submittedName>
</protein>
<accession>A0A6A5YZM4</accession>
<evidence type="ECO:0000313" key="2">
    <source>
        <dbReference type="EMBL" id="KAF2112580.1"/>
    </source>
</evidence>
<keyword evidence="3" id="KW-1185">Reference proteome</keyword>
<feature type="region of interest" description="Disordered" evidence="1">
    <location>
        <begin position="285"/>
        <end position="313"/>
    </location>
</feature>
<dbReference type="AlphaFoldDB" id="A0A6A5YZM4"/>
<dbReference type="EMBL" id="ML977330">
    <property type="protein sequence ID" value="KAF2112580.1"/>
    <property type="molecule type" value="Genomic_DNA"/>
</dbReference>
<gene>
    <name evidence="2" type="ORF">BDV96DRAFT_601979</name>
</gene>
<sequence length="399" mass="45322">MCKVVLLRFECDHHVWVRKSMCGGTYSRPGRSGVKAACSSDAYILINLPHECGTCQHSKWDGDWALRLARAQYFRDQLIEKQLRFVLPISDLVEDLKQEYDQEAWEMRTIYPSSIKSKFGRVKLGLKDTGSSPLKQEVLPEDVFDEPRRPPTPEEEDPDHVVLDAHGYPVHFTGSYENPLFNSVPDSGIYEAVAEDVEPGFDADQEFNSGWGWNNDQATGSINDDGLTAWGPDVGASSSSSGLVGMEGQIDQTVVPEQREYDKALEAVIWAFWEVVNGREIVPRASHRSTSASTSQNEDDHFPSQQDYDWNDGAGDTRSPMNIIVGPSNSALRMMTQANAHLSGSNTLTKYDKWRMKIAPKITSEDYKRRRFCYWNWLQVARWEIRKVARCYIQEPNEI</sequence>
<organism evidence="2 3">
    <name type="scientific">Lophiotrema nucula</name>
    <dbReference type="NCBI Taxonomy" id="690887"/>
    <lineage>
        <taxon>Eukaryota</taxon>
        <taxon>Fungi</taxon>
        <taxon>Dikarya</taxon>
        <taxon>Ascomycota</taxon>
        <taxon>Pezizomycotina</taxon>
        <taxon>Dothideomycetes</taxon>
        <taxon>Pleosporomycetidae</taxon>
        <taxon>Pleosporales</taxon>
        <taxon>Lophiotremataceae</taxon>
        <taxon>Lophiotrema</taxon>
    </lineage>
</organism>